<dbReference type="OrthoDB" id="5939597at2"/>
<protein>
    <submittedName>
        <fullName evidence="1">Uncharacterized protein</fullName>
    </submittedName>
</protein>
<dbReference type="RefSeq" id="WP_149351419.1">
    <property type="nucleotide sequence ID" value="NZ_VTRV01000003.1"/>
</dbReference>
<dbReference type="AlphaFoldDB" id="A0A5D8ZCJ4"/>
<sequence>MASAQVARSRAQALPVWNQDSGKVEAVLLLEPVSTATWQLGNTRLDSALGVGSGDTLGLLCDRKAGLGSAIGSLADNCLLASVGNARDARQTSAGATLSRKGARVGVGVGNSRDTLPSWLTAGRANSRVNQNALTLIGEKNIGREATVSIAGTLARARLVAPSAVPQLADRWDIRTLSVGTTVGRFGANVIGRVVDSPLQPGRWEGLDLGLSWRTPWSGQLSVGAENVVTRGRNPFAPDSAEKDEGAVPYVRYQQDL</sequence>
<evidence type="ECO:0000313" key="1">
    <source>
        <dbReference type="EMBL" id="TZF91773.1"/>
    </source>
</evidence>
<keyword evidence="2" id="KW-1185">Reference proteome</keyword>
<comment type="caution">
    <text evidence="1">The sequence shown here is derived from an EMBL/GenBank/DDBJ whole genome shotgun (WGS) entry which is preliminary data.</text>
</comment>
<proteinExistence type="predicted"/>
<evidence type="ECO:0000313" key="2">
    <source>
        <dbReference type="Proteomes" id="UP000323164"/>
    </source>
</evidence>
<reference evidence="1 2" key="1">
    <citation type="submission" date="2019-08" db="EMBL/GenBank/DDBJ databases">
        <title>Draft genome sequence of Lysobacter sp. UKS-15.</title>
        <authorList>
            <person name="Im W.-T."/>
        </authorList>
    </citation>
    <scope>NUCLEOTIDE SEQUENCE [LARGE SCALE GENOMIC DNA]</scope>
    <source>
        <strain evidence="1 2">UKS-15</strain>
    </source>
</reference>
<name>A0A5D8ZCJ4_9GAMM</name>
<dbReference type="EMBL" id="VTRV01000003">
    <property type="protein sequence ID" value="TZF91773.1"/>
    <property type="molecule type" value="Genomic_DNA"/>
</dbReference>
<dbReference type="Proteomes" id="UP000323164">
    <property type="component" value="Unassembled WGS sequence"/>
</dbReference>
<accession>A0A5D8ZCJ4</accession>
<organism evidence="1 2">
    <name type="scientific">Cognatilysobacter lacus</name>
    <dbReference type="NCBI Taxonomy" id="1643323"/>
    <lineage>
        <taxon>Bacteria</taxon>
        <taxon>Pseudomonadati</taxon>
        <taxon>Pseudomonadota</taxon>
        <taxon>Gammaproteobacteria</taxon>
        <taxon>Lysobacterales</taxon>
        <taxon>Lysobacteraceae</taxon>
        <taxon>Cognatilysobacter</taxon>
    </lineage>
</organism>
<gene>
    <name evidence="1" type="ORF">FW784_00450</name>
</gene>